<dbReference type="EMBL" id="CAJNOH010003858">
    <property type="protein sequence ID" value="CAF1351156.1"/>
    <property type="molecule type" value="Genomic_DNA"/>
</dbReference>
<dbReference type="InterPro" id="IPR036397">
    <property type="entry name" value="RNaseH_sf"/>
</dbReference>
<protein>
    <recommendedName>
        <fullName evidence="7">Tc1-like transposase DDE domain-containing protein</fullName>
    </recommendedName>
</protein>
<evidence type="ECO:0008006" key="7">
    <source>
        <dbReference type="Google" id="ProtNLM"/>
    </source>
</evidence>
<dbReference type="Proteomes" id="UP000663870">
    <property type="component" value="Unassembled WGS sequence"/>
</dbReference>
<organism evidence="3 5">
    <name type="scientific">Rotaria sordida</name>
    <dbReference type="NCBI Taxonomy" id="392033"/>
    <lineage>
        <taxon>Eukaryota</taxon>
        <taxon>Metazoa</taxon>
        <taxon>Spiralia</taxon>
        <taxon>Gnathifera</taxon>
        <taxon>Rotifera</taxon>
        <taxon>Eurotatoria</taxon>
        <taxon>Bdelloidea</taxon>
        <taxon>Philodinida</taxon>
        <taxon>Philodinidae</taxon>
        <taxon>Rotaria</taxon>
    </lineage>
</organism>
<dbReference type="AlphaFoldDB" id="A0A815H9U5"/>
<evidence type="ECO:0000313" key="4">
    <source>
        <dbReference type="EMBL" id="CAF1601933.1"/>
    </source>
</evidence>
<name>A0A815H9U5_9BILA</name>
<sequence>MIDRLRHLQEKQVQFYEDLEKLVARVSIDFLPRSFDELERFVSFDDCFPLIKDNIAVEFKQNSYKIMQEAKRIWLNTYVDAYESQMEEFEHQYEKKLDQEKQDKEDAAIRATFRLRNPRTRSSSSSSSSSSVTAAFNSTLTTFMPVAKSSQKRGHSGRPPIILAENQKENVRDTGAGRLRQSSGKGNSGFRKSSIDIFETTEENRMDSSHFLGWIDRTAFLLRKELGKYTKIVFIIDNAPWHNRLTNDPMPPKRSWQKEYIIQWLNAHNINVPVKAVKAELLEIAMKNLPEKRYEIDEAAKNYNVDILRLPIKHCMLNPVELAWAGLKQHKLILCETDKSGVLHIGRQIDYERKAAEYRQTTGAYEELTSNPFNDIICPVTRLLKQLQSMKKITEW</sequence>
<evidence type="ECO:0000313" key="3">
    <source>
        <dbReference type="EMBL" id="CAF1351156.1"/>
    </source>
</evidence>
<accession>A0A815H9U5</accession>
<dbReference type="PANTHER" id="PTHR33939">
    <property type="entry name" value="PROTEIN CBG22215"/>
    <property type="match status" value="1"/>
</dbReference>
<reference evidence="3" key="1">
    <citation type="submission" date="2021-02" db="EMBL/GenBank/DDBJ databases">
        <authorList>
            <person name="Nowell W R."/>
        </authorList>
    </citation>
    <scope>NUCLEOTIDE SEQUENCE</scope>
</reference>
<dbReference type="Proteomes" id="UP000663854">
    <property type="component" value="Unassembled WGS sequence"/>
</dbReference>
<feature type="coiled-coil region" evidence="1">
    <location>
        <begin position="79"/>
        <end position="110"/>
    </location>
</feature>
<dbReference type="Gene3D" id="3.30.420.10">
    <property type="entry name" value="Ribonuclease H-like superfamily/Ribonuclease H"/>
    <property type="match status" value="1"/>
</dbReference>
<feature type="compositionally biased region" description="Low complexity" evidence="2">
    <location>
        <begin position="122"/>
        <end position="131"/>
    </location>
</feature>
<dbReference type="EMBL" id="CAJNOL010005234">
    <property type="protein sequence ID" value="CAF1601933.1"/>
    <property type="molecule type" value="Genomic_DNA"/>
</dbReference>
<evidence type="ECO:0000256" key="1">
    <source>
        <dbReference type="SAM" id="Coils"/>
    </source>
</evidence>
<dbReference type="GO" id="GO:0003676">
    <property type="term" value="F:nucleic acid binding"/>
    <property type="evidence" value="ECO:0007669"/>
    <property type="project" value="InterPro"/>
</dbReference>
<keyword evidence="6" id="KW-1185">Reference proteome</keyword>
<proteinExistence type="predicted"/>
<evidence type="ECO:0000256" key="2">
    <source>
        <dbReference type="SAM" id="MobiDB-lite"/>
    </source>
</evidence>
<evidence type="ECO:0000313" key="6">
    <source>
        <dbReference type="Proteomes" id="UP000663870"/>
    </source>
</evidence>
<evidence type="ECO:0000313" key="5">
    <source>
        <dbReference type="Proteomes" id="UP000663854"/>
    </source>
</evidence>
<dbReference type="PANTHER" id="PTHR33939:SF1">
    <property type="entry name" value="DUF4371 DOMAIN-CONTAINING PROTEIN"/>
    <property type="match status" value="1"/>
</dbReference>
<gene>
    <name evidence="4" type="ORF">JXQ802_LOCUS48412</name>
    <name evidence="3" type="ORF">PYM288_LOCUS32400</name>
</gene>
<comment type="caution">
    <text evidence="3">The sequence shown here is derived from an EMBL/GenBank/DDBJ whole genome shotgun (WGS) entry which is preliminary data.</text>
</comment>
<keyword evidence="1" id="KW-0175">Coiled coil</keyword>
<feature type="region of interest" description="Disordered" evidence="2">
    <location>
        <begin position="111"/>
        <end position="131"/>
    </location>
</feature>